<evidence type="ECO:0000313" key="2">
    <source>
        <dbReference type="Proteomes" id="UP000325081"/>
    </source>
</evidence>
<name>A0A5A7QNT4_STRAF</name>
<gene>
    <name evidence="1" type="ORF">STAS_23716</name>
</gene>
<protein>
    <submittedName>
        <fullName evidence="1">PAR-1a protein</fullName>
    </submittedName>
</protein>
<comment type="caution">
    <text evidence="1">The sequence shown here is derived from an EMBL/GenBank/DDBJ whole genome shotgun (WGS) entry which is preliminary data.</text>
</comment>
<sequence>MLLPFGPHYTSLHLTKAKDTPKNKEITKKMAPTTLLVIALALVFSIQGSLCEIQCENLSEDSCAFAVSSKGNRCVLESRSFARRMGTLGGEYTCRTSEIKASNMFTNYIESKECIAACGVDKRALGISSDSLLDRSFIDSFCSASCYEKCHNIVDLYFNLAAGEGVFLPMVCERHHSGARRGMMEKAYSPSSESFEVALNDVLESSTVPAPSPAY</sequence>
<organism evidence="1 2">
    <name type="scientific">Striga asiatica</name>
    <name type="common">Asiatic witchweed</name>
    <name type="synonym">Buchnera asiatica</name>
    <dbReference type="NCBI Taxonomy" id="4170"/>
    <lineage>
        <taxon>Eukaryota</taxon>
        <taxon>Viridiplantae</taxon>
        <taxon>Streptophyta</taxon>
        <taxon>Embryophyta</taxon>
        <taxon>Tracheophyta</taxon>
        <taxon>Spermatophyta</taxon>
        <taxon>Magnoliopsida</taxon>
        <taxon>eudicotyledons</taxon>
        <taxon>Gunneridae</taxon>
        <taxon>Pentapetalae</taxon>
        <taxon>asterids</taxon>
        <taxon>lamiids</taxon>
        <taxon>Lamiales</taxon>
        <taxon>Orobanchaceae</taxon>
        <taxon>Buchnereae</taxon>
        <taxon>Striga</taxon>
    </lineage>
</organism>
<dbReference type="Proteomes" id="UP000325081">
    <property type="component" value="Unassembled WGS sequence"/>
</dbReference>
<dbReference type="InterPro" id="IPR009489">
    <property type="entry name" value="PAR1"/>
</dbReference>
<keyword evidence="2" id="KW-1185">Reference proteome</keyword>
<proteinExistence type="predicted"/>
<dbReference type="OrthoDB" id="772928at2759"/>
<reference evidence="2" key="1">
    <citation type="journal article" date="2019" name="Curr. Biol.">
        <title>Genome Sequence of Striga asiatica Provides Insight into the Evolution of Plant Parasitism.</title>
        <authorList>
            <person name="Yoshida S."/>
            <person name="Kim S."/>
            <person name="Wafula E.K."/>
            <person name="Tanskanen J."/>
            <person name="Kim Y.M."/>
            <person name="Honaas L."/>
            <person name="Yang Z."/>
            <person name="Spallek T."/>
            <person name="Conn C.E."/>
            <person name="Ichihashi Y."/>
            <person name="Cheong K."/>
            <person name="Cui S."/>
            <person name="Der J.P."/>
            <person name="Gundlach H."/>
            <person name="Jiao Y."/>
            <person name="Hori C."/>
            <person name="Ishida J.K."/>
            <person name="Kasahara H."/>
            <person name="Kiba T."/>
            <person name="Kim M.S."/>
            <person name="Koo N."/>
            <person name="Laohavisit A."/>
            <person name="Lee Y.H."/>
            <person name="Lumba S."/>
            <person name="McCourt P."/>
            <person name="Mortimer J.C."/>
            <person name="Mutuku J.M."/>
            <person name="Nomura T."/>
            <person name="Sasaki-Sekimoto Y."/>
            <person name="Seto Y."/>
            <person name="Wang Y."/>
            <person name="Wakatake T."/>
            <person name="Sakakibara H."/>
            <person name="Demura T."/>
            <person name="Yamaguchi S."/>
            <person name="Yoneyama K."/>
            <person name="Manabe R.I."/>
            <person name="Nelson D.C."/>
            <person name="Schulman A.H."/>
            <person name="Timko M.P."/>
            <person name="dePamphilis C.W."/>
            <person name="Choi D."/>
            <person name="Shirasu K."/>
        </authorList>
    </citation>
    <scope>NUCLEOTIDE SEQUENCE [LARGE SCALE GENOMIC DNA]</scope>
    <source>
        <strain evidence="2">cv. UVA1</strain>
    </source>
</reference>
<accession>A0A5A7QNT4</accession>
<evidence type="ECO:0000313" key="1">
    <source>
        <dbReference type="EMBL" id="GER46666.1"/>
    </source>
</evidence>
<dbReference type="AlphaFoldDB" id="A0A5A7QNT4"/>
<dbReference type="EMBL" id="BKCP01007626">
    <property type="protein sequence ID" value="GER46666.1"/>
    <property type="molecule type" value="Genomic_DNA"/>
</dbReference>
<dbReference type="PANTHER" id="PTHR33649">
    <property type="entry name" value="PAR1 PROTEIN"/>
    <property type="match status" value="1"/>
</dbReference>
<dbReference type="Pfam" id="PF06521">
    <property type="entry name" value="PAR1"/>
    <property type="match status" value="1"/>
</dbReference>
<dbReference type="PANTHER" id="PTHR33649:SF2">
    <property type="entry name" value="PAR1 PROTEIN"/>
    <property type="match status" value="1"/>
</dbReference>